<evidence type="ECO:0000313" key="2">
    <source>
        <dbReference type="EMBL" id="RMD00076.1"/>
    </source>
</evidence>
<keyword evidence="1" id="KW-0812">Transmembrane</keyword>
<dbReference type="RefSeq" id="WP_103523806.1">
    <property type="nucleotide sequence ID" value="NZ_JAIZDC010000001.1"/>
</dbReference>
<reference evidence="2 3" key="1">
    <citation type="submission" date="2018-10" db="EMBL/GenBank/DDBJ databases">
        <title>Draft genome sequence of Aquitalea MWU14-2217 isolated from a wild cranberry bog in Provincetown, Massachusetts.</title>
        <authorList>
            <person name="Ebadzadsahrai G."/>
            <person name="Soby S."/>
        </authorList>
    </citation>
    <scope>NUCLEOTIDE SEQUENCE [LARGE SCALE GENOMIC DNA]</scope>
    <source>
        <strain evidence="2 3">MWU14-2217</strain>
    </source>
</reference>
<name>A0A454JL22_9NEIS</name>
<gene>
    <name evidence="2" type="ORF">EAY64_05620</name>
</gene>
<feature type="transmembrane region" description="Helical" evidence="1">
    <location>
        <begin position="7"/>
        <end position="27"/>
    </location>
</feature>
<keyword evidence="1" id="KW-1133">Transmembrane helix</keyword>
<feature type="transmembrane region" description="Helical" evidence="1">
    <location>
        <begin position="86"/>
        <end position="104"/>
    </location>
</feature>
<accession>A0A454JL22</accession>
<sequence length="143" mass="15927">MHKLIGWLLHVLKLGALLVLLLCWGGNTPHYLISNWVGAHFPWSSSHQRVDVWAGLLVEGLLIHLLMAIITVPVLLLIYRRHAAKVALALSLVFITRAMAEVPLSAPSHILFLCYLSSANLIMMVGLACLMIKFLNVRDCRAK</sequence>
<dbReference type="OrthoDB" id="10008744at2"/>
<comment type="caution">
    <text evidence="2">The sequence shown here is derived from an EMBL/GenBank/DDBJ whole genome shotgun (WGS) entry which is preliminary data.</text>
</comment>
<protein>
    <submittedName>
        <fullName evidence="2">Uncharacterized protein</fullName>
    </submittedName>
</protein>
<dbReference type="EMBL" id="RFAR01000019">
    <property type="protein sequence ID" value="RMD00076.1"/>
    <property type="molecule type" value="Genomic_DNA"/>
</dbReference>
<evidence type="ECO:0000313" key="3">
    <source>
        <dbReference type="Proteomes" id="UP000274139"/>
    </source>
</evidence>
<keyword evidence="1" id="KW-0472">Membrane</keyword>
<organism evidence="2 3">
    <name type="scientific">Aquitalea palustris</name>
    <dbReference type="NCBI Taxonomy" id="2480983"/>
    <lineage>
        <taxon>Bacteria</taxon>
        <taxon>Pseudomonadati</taxon>
        <taxon>Pseudomonadota</taxon>
        <taxon>Betaproteobacteria</taxon>
        <taxon>Neisseriales</taxon>
        <taxon>Chromobacteriaceae</taxon>
        <taxon>Aquitalea</taxon>
    </lineage>
</organism>
<proteinExistence type="predicted"/>
<dbReference type="Proteomes" id="UP000274139">
    <property type="component" value="Unassembled WGS sequence"/>
</dbReference>
<evidence type="ECO:0000256" key="1">
    <source>
        <dbReference type="SAM" id="Phobius"/>
    </source>
</evidence>
<feature type="transmembrane region" description="Helical" evidence="1">
    <location>
        <begin position="52"/>
        <end position="79"/>
    </location>
</feature>
<feature type="transmembrane region" description="Helical" evidence="1">
    <location>
        <begin position="110"/>
        <end position="135"/>
    </location>
</feature>
<dbReference type="AlphaFoldDB" id="A0A454JL22"/>
<keyword evidence="3" id="KW-1185">Reference proteome</keyword>